<evidence type="ECO:0000256" key="1">
    <source>
        <dbReference type="SAM" id="MobiDB-lite"/>
    </source>
</evidence>
<dbReference type="Proteomes" id="UP000309340">
    <property type="component" value="Unassembled WGS sequence"/>
</dbReference>
<reference evidence="2 3" key="1">
    <citation type="submission" date="2017-03" db="EMBL/GenBank/DDBJ databases">
        <title>Genomes of endolithic fungi from Antarctica.</title>
        <authorList>
            <person name="Coleine C."/>
            <person name="Masonjones S."/>
            <person name="Stajich J.E."/>
        </authorList>
    </citation>
    <scope>NUCLEOTIDE SEQUENCE [LARGE SCALE GENOMIC DNA]</scope>
    <source>
        <strain evidence="2 3">CCFEE 5184</strain>
    </source>
</reference>
<proteinExistence type="predicted"/>
<feature type="region of interest" description="Disordered" evidence="1">
    <location>
        <begin position="46"/>
        <end position="70"/>
    </location>
</feature>
<comment type="caution">
    <text evidence="2">The sequence shown here is derived from an EMBL/GenBank/DDBJ whole genome shotgun (WGS) entry which is preliminary data.</text>
</comment>
<evidence type="ECO:0000313" key="3">
    <source>
        <dbReference type="Proteomes" id="UP000309340"/>
    </source>
</evidence>
<keyword evidence="3" id="KW-1185">Reference proteome</keyword>
<accession>A0A4U0WN50</accession>
<dbReference type="EMBL" id="NAJQ01000814">
    <property type="protein sequence ID" value="TKA64640.1"/>
    <property type="molecule type" value="Genomic_DNA"/>
</dbReference>
<organism evidence="2 3">
    <name type="scientific">Friedmanniomyces simplex</name>
    <dbReference type="NCBI Taxonomy" id="329884"/>
    <lineage>
        <taxon>Eukaryota</taxon>
        <taxon>Fungi</taxon>
        <taxon>Dikarya</taxon>
        <taxon>Ascomycota</taxon>
        <taxon>Pezizomycotina</taxon>
        <taxon>Dothideomycetes</taxon>
        <taxon>Dothideomycetidae</taxon>
        <taxon>Mycosphaerellales</taxon>
        <taxon>Teratosphaeriaceae</taxon>
        <taxon>Friedmanniomyces</taxon>
    </lineage>
</organism>
<evidence type="ECO:0000313" key="2">
    <source>
        <dbReference type="EMBL" id="TKA64640.1"/>
    </source>
</evidence>
<dbReference type="AlphaFoldDB" id="A0A4U0WN50"/>
<gene>
    <name evidence="2" type="ORF">B0A55_09351</name>
</gene>
<protein>
    <submittedName>
        <fullName evidence="2">Uncharacterized protein</fullName>
    </submittedName>
</protein>
<feature type="compositionally biased region" description="Acidic residues" evidence="1">
    <location>
        <begin position="50"/>
        <end position="60"/>
    </location>
</feature>
<name>A0A4U0WN50_9PEZI</name>
<sequence>MKIRIFFHASRCAANRCRRILCCAAVKTAKREKTMPQYQQVRYEAVHGGEEEEEEEEEESIQAGWGLCEW</sequence>